<dbReference type="AlphaFoldDB" id="A0A0A1U7N4"/>
<dbReference type="KEGG" id="eiv:EIN_165010"/>
<dbReference type="InterPro" id="IPR000219">
    <property type="entry name" value="DH_dom"/>
</dbReference>
<dbReference type="Gene3D" id="1.20.900.10">
    <property type="entry name" value="Dbl homology (DH) domain"/>
    <property type="match status" value="1"/>
</dbReference>
<dbReference type="OrthoDB" id="1594986at2759"/>
<keyword evidence="1" id="KW-0732">Signal</keyword>
<evidence type="ECO:0000313" key="3">
    <source>
        <dbReference type="EMBL" id="ELP89061.1"/>
    </source>
</evidence>
<name>A0A0A1U7N4_ENTIV</name>
<reference evidence="3 4" key="1">
    <citation type="submission" date="2012-10" db="EMBL/GenBank/DDBJ databases">
        <authorList>
            <person name="Zafar N."/>
            <person name="Inman J."/>
            <person name="Hall N."/>
            <person name="Lorenzi H."/>
            <person name="Caler E."/>
        </authorList>
    </citation>
    <scope>NUCLEOTIDE SEQUENCE [LARGE SCALE GENOMIC DNA]</scope>
    <source>
        <strain evidence="3 4">IP1</strain>
    </source>
</reference>
<evidence type="ECO:0000256" key="1">
    <source>
        <dbReference type="SAM" id="SignalP"/>
    </source>
</evidence>
<dbReference type="InterPro" id="IPR035899">
    <property type="entry name" value="DBL_dom_sf"/>
</dbReference>
<dbReference type="Proteomes" id="UP000014680">
    <property type="component" value="Unassembled WGS sequence"/>
</dbReference>
<dbReference type="GeneID" id="14888026"/>
<dbReference type="PROSITE" id="PS50010">
    <property type="entry name" value="DH_2"/>
    <property type="match status" value="1"/>
</dbReference>
<protein>
    <recommendedName>
        <fullName evidence="2">DH domain-containing protein</fullName>
    </recommendedName>
</protein>
<feature type="chain" id="PRO_5012316903" description="DH domain-containing protein" evidence="1">
    <location>
        <begin position="16"/>
        <end position="190"/>
    </location>
</feature>
<evidence type="ECO:0000259" key="2">
    <source>
        <dbReference type="PROSITE" id="PS50010"/>
    </source>
</evidence>
<feature type="signal peptide" evidence="1">
    <location>
        <begin position="1"/>
        <end position="15"/>
    </location>
</feature>
<feature type="domain" description="DH" evidence="2">
    <location>
        <begin position="24"/>
        <end position="190"/>
    </location>
</feature>
<dbReference type="SUPFAM" id="SSF48065">
    <property type="entry name" value="DBL homology domain (DH-domain)"/>
    <property type="match status" value="1"/>
</dbReference>
<dbReference type="VEuPathDB" id="AmoebaDB:EIN_165010"/>
<dbReference type="RefSeq" id="XP_004255832.1">
    <property type="nucleotide sequence ID" value="XM_004255784.1"/>
</dbReference>
<evidence type="ECO:0000313" key="4">
    <source>
        <dbReference type="Proteomes" id="UP000014680"/>
    </source>
</evidence>
<accession>A0A0A1U7N4</accession>
<dbReference type="GO" id="GO:0005085">
    <property type="term" value="F:guanyl-nucleotide exchange factor activity"/>
    <property type="evidence" value="ECO:0007669"/>
    <property type="project" value="InterPro"/>
</dbReference>
<sequence>MNSLCLFLFILNAIGNPNDKLDTMAKKTIEEILMTEETYLSGLFDFSDLISNYRGTFEYKYTKMVETIFKKQNLLVDQLIQAKSKSTVGGALEFLHFFTELFYDKDLISAYVDFVSKIRYWNSYLAKMNPHNTDVTLRSISSLIVSPMQRVIRYKLFIENISKLPQFKGNRVVHRALKRISSVADSINNA</sequence>
<dbReference type="Pfam" id="PF00621">
    <property type="entry name" value="RhoGEF"/>
    <property type="match status" value="1"/>
</dbReference>
<dbReference type="EMBL" id="KB206683">
    <property type="protein sequence ID" value="ELP89061.1"/>
    <property type="molecule type" value="Genomic_DNA"/>
</dbReference>
<gene>
    <name evidence="3" type="ORF">EIN_165010</name>
</gene>
<keyword evidence="4" id="KW-1185">Reference proteome</keyword>
<proteinExistence type="predicted"/>
<organism evidence="3 4">
    <name type="scientific">Entamoeba invadens IP1</name>
    <dbReference type="NCBI Taxonomy" id="370355"/>
    <lineage>
        <taxon>Eukaryota</taxon>
        <taxon>Amoebozoa</taxon>
        <taxon>Evosea</taxon>
        <taxon>Archamoebae</taxon>
        <taxon>Mastigamoebida</taxon>
        <taxon>Entamoebidae</taxon>
        <taxon>Entamoeba</taxon>
    </lineage>
</organism>